<dbReference type="EMBL" id="JBHLUN010000014">
    <property type="protein sequence ID" value="MFC0410329.1"/>
    <property type="molecule type" value="Genomic_DNA"/>
</dbReference>
<dbReference type="RefSeq" id="WP_377046079.1">
    <property type="nucleotide sequence ID" value="NZ_JBHLUN010000014.1"/>
</dbReference>
<reference evidence="2 3" key="1">
    <citation type="submission" date="2024-09" db="EMBL/GenBank/DDBJ databases">
        <authorList>
            <person name="Sun Q."/>
            <person name="Mori K."/>
        </authorList>
    </citation>
    <scope>NUCLEOTIDE SEQUENCE [LARGE SCALE GENOMIC DNA]</scope>
    <source>
        <strain evidence="2 3">TBRC 5777</strain>
    </source>
</reference>
<protein>
    <recommendedName>
        <fullName evidence="4">Antitoxin</fullName>
    </recommendedName>
</protein>
<keyword evidence="3" id="KW-1185">Reference proteome</keyword>
<name>A0ABV6JX70_9PROT</name>
<feature type="compositionally biased region" description="Basic and acidic residues" evidence="1">
    <location>
        <begin position="1"/>
        <end position="26"/>
    </location>
</feature>
<evidence type="ECO:0000256" key="1">
    <source>
        <dbReference type="SAM" id="MobiDB-lite"/>
    </source>
</evidence>
<feature type="region of interest" description="Disordered" evidence="1">
    <location>
        <begin position="1"/>
        <end position="72"/>
    </location>
</feature>
<dbReference type="Proteomes" id="UP001589865">
    <property type="component" value="Unassembled WGS sequence"/>
</dbReference>
<evidence type="ECO:0000313" key="2">
    <source>
        <dbReference type="EMBL" id="MFC0410329.1"/>
    </source>
</evidence>
<gene>
    <name evidence="2" type="ORF">ACFFGY_18905</name>
</gene>
<evidence type="ECO:0008006" key="4">
    <source>
        <dbReference type="Google" id="ProtNLM"/>
    </source>
</evidence>
<organism evidence="2 3">
    <name type="scientific">Roseomonas elaeocarpi</name>
    <dbReference type="NCBI Taxonomy" id="907779"/>
    <lineage>
        <taxon>Bacteria</taxon>
        <taxon>Pseudomonadati</taxon>
        <taxon>Pseudomonadota</taxon>
        <taxon>Alphaproteobacteria</taxon>
        <taxon>Acetobacterales</taxon>
        <taxon>Roseomonadaceae</taxon>
        <taxon>Roseomonas</taxon>
    </lineage>
</organism>
<comment type="caution">
    <text evidence="2">The sequence shown here is derived from an EMBL/GenBank/DDBJ whole genome shotgun (WGS) entry which is preliminary data.</text>
</comment>
<evidence type="ECO:0000313" key="3">
    <source>
        <dbReference type="Proteomes" id="UP001589865"/>
    </source>
</evidence>
<feature type="compositionally biased region" description="Basic and acidic residues" evidence="1">
    <location>
        <begin position="54"/>
        <end position="72"/>
    </location>
</feature>
<accession>A0ABV6JX70</accession>
<sequence length="72" mass="7925">MKQPDKPIEGDKKDWDHVAKKSDQDWHTPPTGSQGDVPEETMDRMREGYGIGKDGADPANDKAGRHPDKPAG</sequence>
<proteinExistence type="predicted"/>